<dbReference type="Pfam" id="PF02384">
    <property type="entry name" value="N6_Mtase"/>
    <property type="match status" value="1"/>
</dbReference>
<geneLocation type="plasmid" evidence="3 5">
    <name>pRho-VOC14-C342</name>
</geneLocation>
<dbReference type="GO" id="GO:0032259">
    <property type="term" value="P:methylation"/>
    <property type="evidence" value="ECO:0007669"/>
    <property type="project" value="UniProtKB-KW"/>
</dbReference>
<evidence type="ECO:0000313" key="3">
    <source>
        <dbReference type="EMBL" id="WLF51242.1"/>
    </source>
</evidence>
<gene>
    <name evidence="2" type="ORF">O4328_39205</name>
    <name evidence="3" type="ORF">Q5707_38415</name>
</gene>
<reference evidence="2" key="1">
    <citation type="submission" date="2022-12" db="EMBL/GenBank/DDBJ databases">
        <authorList>
            <person name="Krivoruchko A.V."/>
            <person name="Elkin A."/>
        </authorList>
    </citation>
    <scope>NUCLEOTIDE SEQUENCE</scope>
    <source>
        <strain evidence="2">IEGM 249</strain>
    </source>
</reference>
<evidence type="ECO:0000313" key="5">
    <source>
        <dbReference type="Proteomes" id="UP001231166"/>
    </source>
</evidence>
<dbReference type="EMBL" id="JAPWIS010000034">
    <property type="protein sequence ID" value="MCZ4589599.1"/>
    <property type="molecule type" value="Genomic_DNA"/>
</dbReference>
<evidence type="ECO:0000313" key="4">
    <source>
        <dbReference type="Proteomes" id="UP001066327"/>
    </source>
</evidence>
<dbReference type="RefSeq" id="WP_269592568.1">
    <property type="nucleotide sequence ID" value="NZ_CP130954.1"/>
</dbReference>
<accession>A0AAX3YP42</accession>
<keyword evidence="3" id="KW-0614">Plasmid</keyword>
<sequence length="298" mass="31835">MPNAQPSITARNVATAVTAAWQRTSNNPSTLEIPLGTVATLALHTQINGRSEHSTCPLGQLDRTDLLRALTETWARTWLDHPYLVQIASPLHRWLDADADVSDETVRAIRAVLDAAHHAGLPRLVDRPHSVPAVDALGFLVTELRPARALQHLGEFYTPPEVADVMAALTMPELPSPGRLFADPTAGTGGLLAATVNRIRALGGDPAHYGWELVDINHLSVACAAANAIVWGLGDHMLVYRADSLAPGDHRADAVTMRAQVLEHHRTVVRAARLAALLTLRTQGDVSAPATAFAAAVS</sequence>
<name>A0AAX3YP42_RHOOP</name>
<feature type="domain" description="DNA methylase adenine-specific" evidence="1">
    <location>
        <begin position="151"/>
        <end position="251"/>
    </location>
</feature>
<dbReference type="GO" id="GO:0008170">
    <property type="term" value="F:N-methyltransferase activity"/>
    <property type="evidence" value="ECO:0007669"/>
    <property type="project" value="InterPro"/>
</dbReference>
<dbReference type="AlphaFoldDB" id="A0AAX3YP42"/>
<keyword evidence="3" id="KW-0808">Transferase</keyword>
<dbReference type="SUPFAM" id="SSF53335">
    <property type="entry name" value="S-adenosyl-L-methionine-dependent methyltransferases"/>
    <property type="match status" value="1"/>
</dbReference>
<organism evidence="3 5">
    <name type="scientific">Rhodococcus opacus</name>
    <name type="common">Nocardia opaca</name>
    <dbReference type="NCBI Taxonomy" id="37919"/>
    <lineage>
        <taxon>Bacteria</taxon>
        <taxon>Bacillati</taxon>
        <taxon>Actinomycetota</taxon>
        <taxon>Actinomycetes</taxon>
        <taxon>Mycobacteriales</taxon>
        <taxon>Nocardiaceae</taxon>
        <taxon>Rhodococcus</taxon>
    </lineage>
</organism>
<dbReference type="InterPro" id="IPR029063">
    <property type="entry name" value="SAM-dependent_MTases_sf"/>
</dbReference>
<protein>
    <submittedName>
        <fullName evidence="3">N-6 DNA methylase</fullName>
    </submittedName>
</protein>
<evidence type="ECO:0000259" key="1">
    <source>
        <dbReference type="Pfam" id="PF02384"/>
    </source>
</evidence>
<dbReference type="Proteomes" id="UP001231166">
    <property type="component" value="Plasmid pRho-VOC14-C342"/>
</dbReference>
<dbReference type="Gene3D" id="3.40.50.150">
    <property type="entry name" value="Vaccinia Virus protein VP39"/>
    <property type="match status" value="1"/>
</dbReference>
<dbReference type="PRINTS" id="PR00507">
    <property type="entry name" value="N12N6MTFRASE"/>
</dbReference>
<reference evidence="3" key="2">
    <citation type="submission" date="2023-07" db="EMBL/GenBank/DDBJ databases">
        <title>Genomic analysis of Rhodococcus opacus VOC-14 with glycol ethers degradation activity.</title>
        <authorList>
            <person name="Narkevich D.A."/>
            <person name="Hlushen A.M."/>
            <person name="Akhremchuk A.E."/>
            <person name="Sikolenko M.A."/>
            <person name="Valentovich L.N."/>
        </authorList>
    </citation>
    <scope>NUCLEOTIDE SEQUENCE</scope>
    <source>
        <strain evidence="3">VOC-14</strain>
        <plasmid evidence="3">pRho-VOC14-C342</plasmid>
    </source>
</reference>
<dbReference type="GO" id="GO:0003677">
    <property type="term" value="F:DNA binding"/>
    <property type="evidence" value="ECO:0007669"/>
    <property type="project" value="InterPro"/>
</dbReference>
<dbReference type="EMBL" id="CP130954">
    <property type="protein sequence ID" value="WLF51242.1"/>
    <property type="molecule type" value="Genomic_DNA"/>
</dbReference>
<keyword evidence="3" id="KW-0489">Methyltransferase</keyword>
<dbReference type="InterPro" id="IPR003356">
    <property type="entry name" value="DNA_methylase_A-5"/>
</dbReference>
<evidence type="ECO:0000313" key="2">
    <source>
        <dbReference type="EMBL" id="MCZ4589599.1"/>
    </source>
</evidence>
<dbReference type="Proteomes" id="UP001066327">
    <property type="component" value="Unassembled WGS sequence"/>
</dbReference>
<keyword evidence="4" id="KW-1185">Reference proteome</keyword>
<proteinExistence type="predicted"/>